<dbReference type="Proteomes" id="UP000745577">
    <property type="component" value="Unassembled WGS sequence"/>
</dbReference>
<dbReference type="InterPro" id="IPR036439">
    <property type="entry name" value="Dockerin_dom_sf"/>
</dbReference>
<evidence type="ECO:0008006" key="4">
    <source>
        <dbReference type="Google" id="ProtNLM"/>
    </source>
</evidence>
<dbReference type="InterPro" id="IPR018247">
    <property type="entry name" value="EF_Hand_1_Ca_BS"/>
</dbReference>
<reference evidence="2" key="1">
    <citation type="submission" date="2020-04" db="EMBL/GenBank/DDBJ databases">
        <authorList>
            <person name="Zhang T."/>
        </authorList>
    </citation>
    <scope>NUCLEOTIDE SEQUENCE</scope>
    <source>
        <strain evidence="2">HKST-UBA15</strain>
    </source>
</reference>
<name>A0A955I7R5_9BACT</name>
<feature type="region of interest" description="Disordered" evidence="1">
    <location>
        <begin position="394"/>
        <end position="458"/>
    </location>
</feature>
<dbReference type="GO" id="GO:0000272">
    <property type="term" value="P:polysaccharide catabolic process"/>
    <property type="evidence" value="ECO:0007669"/>
    <property type="project" value="InterPro"/>
</dbReference>
<sequence>MKQALPILLFMLLIFLSVMGFITYYIQDNLAPIDNKADVATKPTKKWHPGHYIYHKTGDLDPQVVEDYYKDPRYDATAGIYTQVYWKSLEAQKDVYTLDFIQQYLDALPDDKQLFIVFMDRDYRAKSCASSRLPGWVDGVMIEGCVAKYWEQETMDEEVELLSVIAEEFDDHPQFEGVLLQETSFGGEEIGLTHDQMYEKYYELHEKSKGLFKKSHLLRNMNSLGGPEKSCRLLGQLAEQLEGYGYGMANPDSNAWDAMPWDCVGNDNVIGEIPGDKVKPVYALYRKVGNRVTKLVGNDGSQLGNPYKPRMFNGEKMDIPNLVKYHYLTAVEGYTHKDFGPIEPFGANYLMWLSEFWTKEFNVAVDDGGPTTEEKKAMREEWDAEVLKFINQPGHETNTTCPSNINCQTSDNPVNTNTPTPSGLPNTPTPLPSPTHSVTPEFTPTVSTSVTQTPATPTITPSELIIGNICGKADIDGDGRFNISDFAEFARAYGIGSNTCADKDVDYGPCGGRDVNKDGKLNIADFGGQGIGFAQRYYPKLSCVVN</sequence>
<feature type="compositionally biased region" description="Low complexity" evidence="1">
    <location>
        <begin position="434"/>
        <end position="458"/>
    </location>
</feature>
<gene>
    <name evidence="2" type="ORF">KC675_03985</name>
</gene>
<feature type="compositionally biased region" description="Low complexity" evidence="1">
    <location>
        <begin position="415"/>
        <end position="426"/>
    </location>
</feature>
<dbReference type="Gene3D" id="1.10.1330.10">
    <property type="entry name" value="Dockerin domain"/>
    <property type="match status" value="1"/>
</dbReference>
<dbReference type="PROSITE" id="PS00018">
    <property type="entry name" value="EF_HAND_1"/>
    <property type="match status" value="1"/>
</dbReference>
<dbReference type="EMBL" id="JAGQLL010000047">
    <property type="protein sequence ID" value="MCA9380310.1"/>
    <property type="molecule type" value="Genomic_DNA"/>
</dbReference>
<feature type="compositionally biased region" description="Polar residues" evidence="1">
    <location>
        <begin position="394"/>
        <end position="414"/>
    </location>
</feature>
<evidence type="ECO:0000313" key="3">
    <source>
        <dbReference type="Proteomes" id="UP000745577"/>
    </source>
</evidence>
<evidence type="ECO:0000256" key="1">
    <source>
        <dbReference type="SAM" id="MobiDB-lite"/>
    </source>
</evidence>
<evidence type="ECO:0000313" key="2">
    <source>
        <dbReference type="EMBL" id="MCA9380310.1"/>
    </source>
</evidence>
<dbReference type="AlphaFoldDB" id="A0A955I7R5"/>
<comment type="caution">
    <text evidence="2">The sequence shown here is derived from an EMBL/GenBank/DDBJ whole genome shotgun (WGS) entry which is preliminary data.</text>
</comment>
<proteinExistence type="predicted"/>
<organism evidence="2 3">
    <name type="scientific">Candidatus Dojkabacteria bacterium</name>
    <dbReference type="NCBI Taxonomy" id="2099670"/>
    <lineage>
        <taxon>Bacteria</taxon>
        <taxon>Candidatus Dojkabacteria</taxon>
    </lineage>
</organism>
<dbReference type="CDD" id="cd14256">
    <property type="entry name" value="Dockerin_I"/>
    <property type="match status" value="1"/>
</dbReference>
<protein>
    <recommendedName>
        <fullName evidence="4">EF-hand domain-containing protein</fullName>
    </recommendedName>
</protein>
<reference evidence="2" key="2">
    <citation type="journal article" date="2021" name="Microbiome">
        <title>Successional dynamics and alternative stable states in a saline activated sludge microbial community over 9 years.</title>
        <authorList>
            <person name="Wang Y."/>
            <person name="Ye J."/>
            <person name="Ju F."/>
            <person name="Liu L."/>
            <person name="Boyd J.A."/>
            <person name="Deng Y."/>
            <person name="Parks D.H."/>
            <person name="Jiang X."/>
            <person name="Yin X."/>
            <person name="Woodcroft B.J."/>
            <person name="Tyson G.W."/>
            <person name="Hugenholtz P."/>
            <person name="Polz M.F."/>
            <person name="Zhang T."/>
        </authorList>
    </citation>
    <scope>NUCLEOTIDE SEQUENCE</scope>
    <source>
        <strain evidence="2">HKST-UBA15</strain>
    </source>
</reference>
<accession>A0A955I7R5</accession>